<evidence type="ECO:0000313" key="9">
    <source>
        <dbReference type="Proteomes" id="UP000241769"/>
    </source>
</evidence>
<keyword evidence="6" id="KW-1133">Transmembrane helix</keyword>
<dbReference type="GO" id="GO:0004029">
    <property type="term" value="F:aldehyde dehydrogenase (NAD+) activity"/>
    <property type="evidence" value="ECO:0007669"/>
    <property type="project" value="TreeGrafter"/>
</dbReference>
<dbReference type="AlphaFoldDB" id="A0A2P6MRW8"/>
<reference evidence="8 9" key="1">
    <citation type="journal article" date="2018" name="Genome Biol. Evol.">
        <title>Multiple Roots of Fruiting Body Formation in Amoebozoa.</title>
        <authorList>
            <person name="Hillmann F."/>
            <person name="Forbes G."/>
            <person name="Novohradska S."/>
            <person name="Ferling I."/>
            <person name="Riege K."/>
            <person name="Groth M."/>
            <person name="Westermann M."/>
            <person name="Marz M."/>
            <person name="Spaller T."/>
            <person name="Winckler T."/>
            <person name="Schaap P."/>
            <person name="Glockner G."/>
        </authorList>
    </citation>
    <scope>NUCLEOTIDE SEQUENCE [LARGE SCALE GENOMIC DNA]</scope>
    <source>
        <strain evidence="8 9">Jena</strain>
    </source>
</reference>
<dbReference type="PANTHER" id="PTHR43570:SF16">
    <property type="entry name" value="ALDEHYDE DEHYDROGENASE TYPE III, ISOFORM Q"/>
    <property type="match status" value="1"/>
</dbReference>
<dbReference type="Gene3D" id="3.40.309.10">
    <property type="entry name" value="Aldehyde Dehydrogenase, Chain A, domain 2"/>
    <property type="match status" value="1"/>
</dbReference>
<evidence type="ECO:0000256" key="1">
    <source>
        <dbReference type="ARBA" id="ARBA00009986"/>
    </source>
</evidence>
<dbReference type="STRING" id="1890364.A0A2P6MRW8"/>
<dbReference type="GO" id="GO:0005737">
    <property type="term" value="C:cytoplasm"/>
    <property type="evidence" value="ECO:0007669"/>
    <property type="project" value="TreeGrafter"/>
</dbReference>
<feature type="transmembrane region" description="Helical" evidence="6">
    <location>
        <begin position="96"/>
        <end position="118"/>
    </location>
</feature>
<dbReference type="EMBL" id="MDYQ01000463">
    <property type="protein sequence ID" value="PRP74433.1"/>
    <property type="molecule type" value="Genomic_DNA"/>
</dbReference>
<evidence type="ECO:0000256" key="5">
    <source>
        <dbReference type="RuleBase" id="RU003345"/>
    </source>
</evidence>
<feature type="transmembrane region" description="Helical" evidence="6">
    <location>
        <begin position="680"/>
        <end position="698"/>
    </location>
</feature>
<evidence type="ECO:0000256" key="3">
    <source>
        <dbReference type="ARBA" id="ARBA00023027"/>
    </source>
</evidence>
<comment type="similarity">
    <text evidence="1 5">Belongs to the aldehyde dehydrogenase family.</text>
</comment>
<dbReference type="PANTHER" id="PTHR43570">
    <property type="entry name" value="ALDEHYDE DEHYDROGENASE"/>
    <property type="match status" value="1"/>
</dbReference>
<feature type="active site" evidence="4">
    <location>
        <position position="425"/>
    </location>
</feature>
<dbReference type="Gene3D" id="3.40.605.10">
    <property type="entry name" value="Aldehyde Dehydrogenase, Chain A, domain 1"/>
    <property type="match status" value="1"/>
</dbReference>
<keyword evidence="6" id="KW-0472">Membrane</keyword>
<dbReference type="OrthoDB" id="440325at2759"/>
<dbReference type="InParanoid" id="A0A2P6MRW8"/>
<dbReference type="PROSITE" id="PS00687">
    <property type="entry name" value="ALDEHYDE_DEHYDR_GLU"/>
    <property type="match status" value="1"/>
</dbReference>
<dbReference type="GO" id="GO:0006081">
    <property type="term" value="P:aldehyde metabolic process"/>
    <property type="evidence" value="ECO:0007669"/>
    <property type="project" value="InterPro"/>
</dbReference>
<organism evidence="8 9">
    <name type="scientific">Planoprotostelium fungivorum</name>
    <dbReference type="NCBI Taxonomy" id="1890364"/>
    <lineage>
        <taxon>Eukaryota</taxon>
        <taxon>Amoebozoa</taxon>
        <taxon>Evosea</taxon>
        <taxon>Variosea</taxon>
        <taxon>Cavosteliida</taxon>
        <taxon>Cavosteliaceae</taxon>
        <taxon>Planoprotostelium</taxon>
    </lineage>
</organism>
<evidence type="ECO:0000313" key="8">
    <source>
        <dbReference type="EMBL" id="PRP74433.1"/>
    </source>
</evidence>
<keyword evidence="9" id="KW-1185">Reference proteome</keyword>
<gene>
    <name evidence="8" type="ORF">PROFUN_06562</name>
</gene>
<name>A0A2P6MRW8_9EUKA</name>
<comment type="caution">
    <text evidence="8">The sequence shown here is derived from an EMBL/GenBank/DDBJ whole genome shotgun (WGS) entry which is preliminary data.</text>
</comment>
<dbReference type="FunFam" id="3.40.309.10:FF:000003">
    <property type="entry name" value="Aldehyde dehydrogenase"/>
    <property type="match status" value="1"/>
</dbReference>
<evidence type="ECO:0000256" key="6">
    <source>
        <dbReference type="SAM" id="Phobius"/>
    </source>
</evidence>
<dbReference type="InterPro" id="IPR029510">
    <property type="entry name" value="Ald_DH_CS_GLU"/>
</dbReference>
<keyword evidence="2 5" id="KW-0560">Oxidoreductase</keyword>
<evidence type="ECO:0000259" key="7">
    <source>
        <dbReference type="Pfam" id="PF00171"/>
    </source>
</evidence>
<dbReference type="SUPFAM" id="SSF53720">
    <property type="entry name" value="ALDH-like"/>
    <property type="match status" value="1"/>
</dbReference>
<dbReference type="CDD" id="cd07087">
    <property type="entry name" value="ALDH_F3-13-14_CALDH-like"/>
    <property type="match status" value="1"/>
</dbReference>
<dbReference type="InterPro" id="IPR012394">
    <property type="entry name" value="Aldehyde_DH_NAD(P)"/>
</dbReference>
<keyword evidence="3" id="KW-0520">NAD</keyword>
<feature type="domain" description="Aldehyde dehydrogenase" evidence="7">
    <location>
        <begin position="203"/>
        <end position="641"/>
    </location>
</feature>
<proteinExistence type="inferred from homology"/>
<dbReference type="InterPro" id="IPR016162">
    <property type="entry name" value="Ald_DH_N"/>
</dbReference>
<dbReference type="InterPro" id="IPR016160">
    <property type="entry name" value="Ald_DH_CS_CYS"/>
</dbReference>
<dbReference type="InterPro" id="IPR015590">
    <property type="entry name" value="Aldehyde_DH_dom"/>
</dbReference>
<dbReference type="Proteomes" id="UP000241769">
    <property type="component" value="Unassembled WGS sequence"/>
</dbReference>
<dbReference type="PROSITE" id="PS00070">
    <property type="entry name" value="ALDEHYDE_DEHYDR_CYS"/>
    <property type="match status" value="1"/>
</dbReference>
<keyword evidence="6" id="KW-0812">Transmembrane</keyword>
<protein>
    <recommendedName>
        <fullName evidence="7">Aldehyde dehydrogenase domain-containing protein</fullName>
    </recommendedName>
</protein>
<dbReference type="FunFam" id="3.40.605.10:FF:000004">
    <property type="entry name" value="Aldehyde dehydrogenase"/>
    <property type="match status" value="1"/>
</dbReference>
<dbReference type="InterPro" id="IPR016163">
    <property type="entry name" value="Ald_DH_C"/>
</dbReference>
<accession>A0A2P6MRW8</accession>
<evidence type="ECO:0000256" key="4">
    <source>
        <dbReference type="PROSITE-ProRule" id="PRU10007"/>
    </source>
</evidence>
<sequence>MLKHSLSRSESSPGASYIPSSLYPLCSTFLCAWDIRRACRTLEPIGTFALILAICSCILMARQFVIIGLFWWIITFYSWFVRDSEAQDSSHREQSYGYYSVIPMWLFFSFLVFFPYWLAKRHVGQETCDNNLDVQSVSHPRFGSHSASLSEIEAARTTAKDATNIFSLTLSQLSYCGFPFAPLQESGRKTEKRKNPPTLYASNPVTTHAKMTHYTDTSRIASIVSSVRAGFDSGVTQSIEYRKGQLQALRRCLLENREKWTEGVVKDLRMDKLLQTSEVDFTVAEIDGALKNIDKWVQPESVNVPMSMAPATGYIIREPLGVVLNIAPWNYPVSLLLKPLVGIIAAGNAAVLKPSEVSHNTSENVANLVPKYLDPKLYAVVCGGVKETTELLKQKFDHIIYTGNGTVAKIVARAAAEHLTPVTLELGGKSPVVIDDTIDIPTAAKRLVWGKFLNCGQTCVAPDYILAKRNIYPKIMAECVNALHSFYGKDAKISKDYGKIINDKHTQRIADLVKGNNVYYGGDYDVDRHYFQPTLVDNPKLDSKLMSEEIFGPVLPFIPFDDVDDAIRIIKQRAKPLALYIFSQDTATRERVLKNTSSGGGGINETVNHVICKELPFGGVGDSGVGSYNGKHTFLTFSHKRSILSRSGMAGLDPSIRFPPYTDFNLKLVKVVQKLNQPRPSLSVLVGLLAVFAAYFFWDQIKARAFN</sequence>
<dbReference type="Pfam" id="PF00171">
    <property type="entry name" value="Aldedh"/>
    <property type="match status" value="1"/>
</dbReference>
<dbReference type="InterPro" id="IPR016161">
    <property type="entry name" value="Ald_DH/histidinol_DH"/>
</dbReference>
<evidence type="ECO:0000256" key="2">
    <source>
        <dbReference type="ARBA" id="ARBA00023002"/>
    </source>
</evidence>